<dbReference type="EMBL" id="PKLZ01000018">
    <property type="protein sequence ID" value="PLW81042.1"/>
    <property type="molecule type" value="Genomic_DNA"/>
</dbReference>
<keyword evidence="3" id="KW-1185">Reference proteome</keyword>
<feature type="domain" description="FAS1-like dehydratase" evidence="1">
    <location>
        <begin position="56"/>
        <end position="193"/>
    </location>
</feature>
<dbReference type="SUPFAM" id="SSF54637">
    <property type="entry name" value="Thioesterase/thiol ester dehydrase-isomerase"/>
    <property type="match status" value="1"/>
</dbReference>
<accession>A0A2N5XY53</accession>
<evidence type="ECO:0000313" key="2">
    <source>
        <dbReference type="EMBL" id="PLW81042.1"/>
    </source>
</evidence>
<dbReference type="Proteomes" id="UP000234845">
    <property type="component" value="Unassembled WGS sequence"/>
</dbReference>
<dbReference type="InterPro" id="IPR039569">
    <property type="entry name" value="FAS1-like_DH_region"/>
</dbReference>
<proteinExistence type="predicted"/>
<dbReference type="InterPro" id="IPR029069">
    <property type="entry name" value="HotDog_dom_sf"/>
</dbReference>
<organism evidence="2 3">
    <name type="scientific">Kineobactrum sediminis</name>
    <dbReference type="NCBI Taxonomy" id="1905677"/>
    <lineage>
        <taxon>Bacteria</taxon>
        <taxon>Pseudomonadati</taxon>
        <taxon>Pseudomonadota</taxon>
        <taxon>Gammaproteobacteria</taxon>
        <taxon>Cellvibrionales</taxon>
        <taxon>Halieaceae</taxon>
        <taxon>Kineobactrum</taxon>
    </lineage>
</organism>
<name>A0A2N5XY53_9GAMM</name>
<dbReference type="AlphaFoldDB" id="A0A2N5XY53"/>
<protein>
    <recommendedName>
        <fullName evidence="1">FAS1-like dehydratase domain-containing protein</fullName>
    </recommendedName>
</protein>
<comment type="caution">
    <text evidence="2">The sequence shown here is derived from an EMBL/GenBank/DDBJ whole genome shotgun (WGS) entry which is preliminary data.</text>
</comment>
<dbReference type="Gene3D" id="3.10.129.10">
    <property type="entry name" value="Hotdog Thioesterase"/>
    <property type="match status" value="1"/>
</dbReference>
<dbReference type="Pfam" id="PF13452">
    <property type="entry name" value="FAS1_DH_region"/>
    <property type="match status" value="1"/>
</dbReference>
<reference evidence="3" key="1">
    <citation type="submission" date="2017-11" db="EMBL/GenBank/DDBJ databases">
        <title>The draft genome sequence of Chromatocurvus sp. F02.</title>
        <authorList>
            <person name="Du Z.-J."/>
            <person name="Chang Y.-Q."/>
        </authorList>
    </citation>
    <scope>NUCLEOTIDE SEQUENCE [LARGE SCALE GENOMIC DNA]</scope>
    <source>
        <strain evidence="3">F02</strain>
    </source>
</reference>
<gene>
    <name evidence="2" type="ORF">CWI75_17865</name>
</gene>
<evidence type="ECO:0000259" key="1">
    <source>
        <dbReference type="Pfam" id="PF13452"/>
    </source>
</evidence>
<sequence length="214" mass="23297">MLLKTLTLVTISGSGGRWWSTSNPLAQAGESVMSTEDIAALEARVYAYKGRECGCSTAADAVNKPMIRQWCEVMGNTNPDHLDEDRAASGNRGELVAPATMLFVWNQAGYSVASKGRPKDPQVELIDLFNAHGYLGVVATDTTQEYYRELRLGDTITARTVIDNISPRKSTGLGEGYFYETITDFSDQDGNLVGRQTFKVLKFKPKAGAGEGTQ</sequence>
<evidence type="ECO:0000313" key="3">
    <source>
        <dbReference type="Proteomes" id="UP000234845"/>
    </source>
</evidence>